<dbReference type="InterPro" id="IPR001932">
    <property type="entry name" value="PPM-type_phosphatase-like_dom"/>
</dbReference>
<evidence type="ECO:0000259" key="3">
    <source>
        <dbReference type="PROSITE" id="PS50110"/>
    </source>
</evidence>
<protein>
    <submittedName>
        <fullName evidence="4">Sigma-B regulation protein RsbU (Phosphoserine phosphatase)</fullName>
        <ecNumber evidence="4">3.1.3.3</ecNumber>
    </submittedName>
</protein>
<dbReference type="Gene3D" id="3.60.40.10">
    <property type="entry name" value="PPM-type phosphatase domain"/>
    <property type="match status" value="1"/>
</dbReference>
<keyword evidence="2" id="KW-0597">Phosphoprotein</keyword>
<feature type="modified residue" description="4-aspartylphosphate" evidence="2">
    <location>
        <position position="64"/>
    </location>
</feature>
<dbReference type="EMBL" id="JACDUS010000001">
    <property type="protein sequence ID" value="MBA2879894.1"/>
    <property type="molecule type" value="Genomic_DNA"/>
</dbReference>
<dbReference type="EC" id="3.1.3.3" evidence="4"/>
<gene>
    <name evidence="4" type="ORF">HNR65_000201</name>
</gene>
<dbReference type="SMART" id="SM00331">
    <property type="entry name" value="PP2C_SIG"/>
    <property type="match status" value="1"/>
</dbReference>
<dbReference type="InterPro" id="IPR052016">
    <property type="entry name" value="Bact_Sigma-Reg"/>
</dbReference>
<feature type="domain" description="Response regulatory" evidence="3">
    <location>
        <begin position="16"/>
        <end position="129"/>
    </location>
</feature>
<evidence type="ECO:0000256" key="1">
    <source>
        <dbReference type="ARBA" id="ARBA00022801"/>
    </source>
</evidence>
<dbReference type="Gene3D" id="3.40.50.2300">
    <property type="match status" value="1"/>
</dbReference>
<dbReference type="InterPro" id="IPR036890">
    <property type="entry name" value="HATPase_C_sf"/>
</dbReference>
<sequence length="549" mass="61218">MTDFEKSQHTGTGAPWVLVADDDPATRLLLRKKLEKSGYHVVCAKTGKEAVEQLSDNIASAVLDLKMPEGDGLYCLRYIRQHYPDMAPLMLTASENIANAVEAMKQGALDYVTKPFNPGQVAALVDKSVETCRQTRRLKTAEKKLEQARQHQLFVATQIQHSLLLGRPPEDLSGMQIARMTIPSQQIDGDFYDFIQLSPDSLDVVVADIMGKGIMAAFMAAALKSAFLRVINETRSLPEQNGQPNPEQIVAGVHRHMIEQMNELETFVTFCYGRFDFVRHRFVFVDCGHVRTIHWQRAESRIHLLSGVNMPLGFPETAPFQQMTVSFAPGDMFVFYSDGVTEAADPDGNLYGEDRLAALVEKNAEMDGNAMIAAIYNDVVDFTGTEVFSDDFTCVCAKIQPRNRSDRVLSSRSLSIDSDLENLKKVRFFIRGFCREYGAGSLDELRISQLEVAATELVANIIKHGLDQVAGHKIHIIATVYTDRIEMEFRDPGKPFDPTSIAPPVLDGSRENGMGCYLISQFVDHISYHRDEAAGINSARIQILLFAKD</sequence>
<dbReference type="PANTHER" id="PTHR43156">
    <property type="entry name" value="STAGE II SPORULATION PROTEIN E-RELATED"/>
    <property type="match status" value="1"/>
</dbReference>
<accession>A0A7W0C654</accession>
<dbReference type="InterPro" id="IPR036457">
    <property type="entry name" value="PPM-type-like_dom_sf"/>
</dbReference>
<evidence type="ECO:0000313" key="5">
    <source>
        <dbReference type="Proteomes" id="UP000525298"/>
    </source>
</evidence>
<dbReference type="SUPFAM" id="SSF81606">
    <property type="entry name" value="PP2C-like"/>
    <property type="match status" value="1"/>
</dbReference>
<dbReference type="PROSITE" id="PS50110">
    <property type="entry name" value="RESPONSE_REGULATORY"/>
    <property type="match status" value="1"/>
</dbReference>
<keyword evidence="5" id="KW-1185">Reference proteome</keyword>
<dbReference type="GO" id="GO:0000160">
    <property type="term" value="P:phosphorelay signal transduction system"/>
    <property type="evidence" value="ECO:0007669"/>
    <property type="project" value="InterPro"/>
</dbReference>
<dbReference type="Pfam" id="PF13581">
    <property type="entry name" value="HATPase_c_2"/>
    <property type="match status" value="1"/>
</dbReference>
<evidence type="ECO:0000313" key="4">
    <source>
        <dbReference type="EMBL" id="MBA2879894.1"/>
    </source>
</evidence>
<proteinExistence type="predicted"/>
<comment type="caution">
    <text evidence="4">The sequence shown here is derived from an EMBL/GenBank/DDBJ whole genome shotgun (WGS) entry which is preliminary data.</text>
</comment>
<dbReference type="SUPFAM" id="SSF52172">
    <property type="entry name" value="CheY-like"/>
    <property type="match status" value="1"/>
</dbReference>
<keyword evidence="1 4" id="KW-0378">Hydrolase</keyword>
<dbReference type="RefSeq" id="WP_181549580.1">
    <property type="nucleotide sequence ID" value="NZ_JACDUS010000001.1"/>
</dbReference>
<dbReference type="AlphaFoldDB" id="A0A7W0C654"/>
<name>A0A7W0C654_9BACT</name>
<dbReference type="PANTHER" id="PTHR43156:SF2">
    <property type="entry name" value="STAGE II SPORULATION PROTEIN E"/>
    <property type="match status" value="1"/>
</dbReference>
<dbReference type="SUPFAM" id="SSF55874">
    <property type="entry name" value="ATPase domain of HSP90 chaperone/DNA topoisomerase II/histidine kinase"/>
    <property type="match status" value="1"/>
</dbReference>
<dbReference type="Proteomes" id="UP000525298">
    <property type="component" value="Unassembled WGS sequence"/>
</dbReference>
<dbReference type="Pfam" id="PF07228">
    <property type="entry name" value="SpoIIE"/>
    <property type="match status" value="1"/>
</dbReference>
<dbReference type="InterPro" id="IPR011006">
    <property type="entry name" value="CheY-like_superfamily"/>
</dbReference>
<dbReference type="InterPro" id="IPR003594">
    <property type="entry name" value="HATPase_dom"/>
</dbReference>
<dbReference type="InterPro" id="IPR001789">
    <property type="entry name" value="Sig_transdc_resp-reg_receiver"/>
</dbReference>
<evidence type="ECO:0000256" key="2">
    <source>
        <dbReference type="PROSITE-ProRule" id="PRU00169"/>
    </source>
</evidence>
<organism evidence="4 5">
    <name type="scientific">Desulfosalsimonas propionicica</name>
    <dbReference type="NCBI Taxonomy" id="332175"/>
    <lineage>
        <taxon>Bacteria</taxon>
        <taxon>Pseudomonadati</taxon>
        <taxon>Thermodesulfobacteriota</taxon>
        <taxon>Desulfobacteria</taxon>
        <taxon>Desulfobacterales</taxon>
        <taxon>Desulfosalsimonadaceae</taxon>
        <taxon>Desulfosalsimonas</taxon>
    </lineage>
</organism>
<dbReference type="CDD" id="cd16936">
    <property type="entry name" value="HATPase_RsbW-like"/>
    <property type="match status" value="1"/>
</dbReference>
<dbReference type="Gene3D" id="3.30.565.10">
    <property type="entry name" value="Histidine kinase-like ATPase, C-terminal domain"/>
    <property type="match status" value="1"/>
</dbReference>
<dbReference type="SMART" id="SM00448">
    <property type="entry name" value="REC"/>
    <property type="match status" value="1"/>
</dbReference>
<dbReference type="GO" id="GO:0016791">
    <property type="term" value="F:phosphatase activity"/>
    <property type="evidence" value="ECO:0007669"/>
    <property type="project" value="TreeGrafter"/>
</dbReference>
<reference evidence="4 5" key="1">
    <citation type="submission" date="2020-07" db="EMBL/GenBank/DDBJ databases">
        <title>Genomic Encyclopedia of Type Strains, Phase IV (KMG-IV): sequencing the most valuable type-strain genomes for metagenomic binning, comparative biology and taxonomic classification.</title>
        <authorList>
            <person name="Goeker M."/>
        </authorList>
    </citation>
    <scope>NUCLEOTIDE SEQUENCE [LARGE SCALE GENOMIC DNA]</scope>
    <source>
        <strain evidence="4 5">DSM 17721</strain>
    </source>
</reference>
<dbReference type="Pfam" id="PF00072">
    <property type="entry name" value="Response_reg"/>
    <property type="match status" value="1"/>
</dbReference>